<evidence type="ECO:0000256" key="8">
    <source>
        <dbReference type="PIRNR" id="PIRNR037094"/>
    </source>
</evidence>
<dbReference type="EMBL" id="CP058605">
    <property type="protein sequence ID" value="QLG71502.1"/>
    <property type="molecule type" value="Genomic_DNA"/>
</dbReference>
<dbReference type="PANTHER" id="PTHR22780">
    <property type="entry name" value="ADAPTIN, ALPHA/GAMMA/EPSILON"/>
    <property type="match status" value="1"/>
</dbReference>
<dbReference type="GO" id="GO:0030121">
    <property type="term" value="C:AP-1 adaptor complex"/>
    <property type="evidence" value="ECO:0007669"/>
    <property type="project" value="InterPro"/>
</dbReference>
<keyword evidence="11" id="KW-1185">Reference proteome</keyword>
<dbReference type="SUPFAM" id="SSF48371">
    <property type="entry name" value="ARM repeat"/>
    <property type="match status" value="1"/>
</dbReference>
<dbReference type="Gene3D" id="2.60.40.1230">
    <property type="match status" value="1"/>
</dbReference>
<dbReference type="GeneID" id="59235163"/>
<dbReference type="InterPro" id="IPR002553">
    <property type="entry name" value="Clathrin/coatomer_adapt-like_N"/>
</dbReference>
<dbReference type="OrthoDB" id="28053at2759"/>
<dbReference type="InterPro" id="IPR011989">
    <property type="entry name" value="ARM-like"/>
</dbReference>
<proteinExistence type="inferred from homology"/>
<gene>
    <name evidence="10" type="ORF">HG535_0B05440</name>
</gene>
<evidence type="ECO:0000256" key="3">
    <source>
        <dbReference type="ARBA" id="ARBA00022448"/>
    </source>
</evidence>
<evidence type="ECO:0000256" key="2">
    <source>
        <dbReference type="ARBA" id="ARBA00004555"/>
    </source>
</evidence>
<dbReference type="InterPro" id="IPR050840">
    <property type="entry name" value="Adaptor_Complx_Large_Subunit"/>
</dbReference>
<dbReference type="InterPro" id="IPR017107">
    <property type="entry name" value="AP1_complex_gsu"/>
</dbReference>
<keyword evidence="6 8" id="KW-0472">Membrane</keyword>
<evidence type="ECO:0000256" key="7">
    <source>
        <dbReference type="ARBA" id="ARBA00023329"/>
    </source>
</evidence>
<evidence type="ECO:0000259" key="9">
    <source>
        <dbReference type="SMART" id="SM00809"/>
    </source>
</evidence>
<dbReference type="KEGG" id="zmk:HG535_0B05440"/>
<dbReference type="Pfam" id="PF02883">
    <property type="entry name" value="Alpha_adaptinC2"/>
    <property type="match status" value="1"/>
</dbReference>
<dbReference type="InterPro" id="IPR008152">
    <property type="entry name" value="Clathrin_a/b/g-adaptin_app_Ig"/>
</dbReference>
<sequence>MAGSSLNNFIKDVRGAKTLAEERSIITKASAKIRTKLRDDHLPLEKRRKNIQKLLYLYILGEKTHFGQVECINLIASEEFADKRLGYLAATLLLDESEDLLTLLTNLLNNDLNHPNKYVVSLALTTLGSLGSSELARDLYMDVENILKGSRDPFIIKKALQCIGKLITKDFTLLDIFDTKLITSILENHSLCTHGVLLGINKVLQSILLNHETFQLSLSNDGYADDSKPLLNELVKIIPELLSLLQSLSIKNFEPEYDIQGTCDPFLQCESIYTLRLFFEQTLDLSQYQNKFCDLLTQIATNTDGAKNCGQAILYETARTIFSLNLEQPLRVLGVNILAKFLSQKDNNTKYVALNTLLKVVDQEPETVQRHRKFISKCLRDPDISIRKRALELSFAILNDVNLVEIVDQLIGFLAGAIDDDKTLIVYTVENLVKILESHNISDEKWKLSILFESLKLAGTYVTSDITGDILISINNSKDTIQRRNLVVDMLMISLDETKNCEISEDNIAWLIVTIWCIGEYADEILEDPSCRQALSETKMTNFLVLQDKTFNISNKKLINYLLTAALKLSSKFKDSGCIEALRQIILGHTKDSDLLIQSKSVQYEIIFAQPQSVKKVLLETMPVFERRKCMKVGNTSPELKKIHKSTDKSSNVALLDLGSENDKKKDTEVANSSTPADLLADLFSSTSIDENTKNTSRNGKTVQISVSATKIYDSDTIQAYVQLISCDAGSAQIELYLKSSKAISDIKPFSAVPRTQKLTLGQLYPGNSLQKDEVCSQVLKITGTGKLKLRIKLDFKLNGVPVEQQFDYKFEQTL</sequence>
<comment type="subcellular location">
    <subcellularLocation>
        <location evidence="1">Cytoplasmic vesicle membrane</location>
    </subcellularLocation>
    <subcellularLocation>
        <location evidence="2">Golgi apparatus</location>
    </subcellularLocation>
</comment>
<accession>A0A7H9B142</accession>
<dbReference type="SMART" id="SM00809">
    <property type="entry name" value="Alpha_adaptinC2"/>
    <property type="match status" value="1"/>
</dbReference>
<evidence type="ECO:0000256" key="5">
    <source>
        <dbReference type="ARBA" id="ARBA00023034"/>
    </source>
</evidence>
<dbReference type="GO" id="GO:0006886">
    <property type="term" value="P:intracellular protein transport"/>
    <property type="evidence" value="ECO:0007669"/>
    <property type="project" value="UniProtKB-UniRule"/>
</dbReference>
<dbReference type="Proteomes" id="UP000509704">
    <property type="component" value="Chromosome 2"/>
</dbReference>
<protein>
    <recommendedName>
        <fullName evidence="8">AP-1 complex subunit gamma</fullName>
    </recommendedName>
</protein>
<dbReference type="GO" id="GO:0016192">
    <property type="term" value="P:vesicle-mediated transport"/>
    <property type="evidence" value="ECO:0007669"/>
    <property type="project" value="InterPro"/>
</dbReference>
<dbReference type="Gene3D" id="1.25.10.10">
    <property type="entry name" value="Leucine-rich Repeat Variant"/>
    <property type="match status" value="1"/>
</dbReference>
<keyword evidence="7 8" id="KW-0968">Cytoplasmic vesicle</keyword>
<evidence type="ECO:0000256" key="6">
    <source>
        <dbReference type="ARBA" id="ARBA00023136"/>
    </source>
</evidence>
<evidence type="ECO:0000256" key="1">
    <source>
        <dbReference type="ARBA" id="ARBA00004156"/>
    </source>
</evidence>
<keyword evidence="4 8" id="KW-0653">Protein transport</keyword>
<dbReference type="AlphaFoldDB" id="A0A7H9B142"/>
<evidence type="ECO:0000313" key="10">
    <source>
        <dbReference type="EMBL" id="QLG71502.1"/>
    </source>
</evidence>
<dbReference type="Pfam" id="PF01602">
    <property type="entry name" value="Adaptin_N"/>
    <property type="match status" value="1"/>
</dbReference>
<dbReference type="InterPro" id="IPR016024">
    <property type="entry name" value="ARM-type_fold"/>
</dbReference>
<comment type="similarity">
    <text evidence="8">Belongs to the adaptor complexes large subunit family.</text>
</comment>
<organism evidence="10 11">
    <name type="scientific">Zygotorulaspora mrakii</name>
    <name type="common">Zygosaccharomyces mrakii</name>
    <dbReference type="NCBI Taxonomy" id="42260"/>
    <lineage>
        <taxon>Eukaryota</taxon>
        <taxon>Fungi</taxon>
        <taxon>Dikarya</taxon>
        <taxon>Ascomycota</taxon>
        <taxon>Saccharomycotina</taxon>
        <taxon>Saccharomycetes</taxon>
        <taxon>Saccharomycetales</taxon>
        <taxon>Saccharomycetaceae</taxon>
        <taxon>Zygotorulaspora</taxon>
    </lineage>
</organism>
<keyword evidence="3 8" id="KW-0813">Transport</keyword>
<dbReference type="SUPFAM" id="SSF49348">
    <property type="entry name" value="Clathrin adaptor appendage domain"/>
    <property type="match status" value="1"/>
</dbReference>
<name>A0A7H9B142_ZYGMR</name>
<evidence type="ECO:0000256" key="4">
    <source>
        <dbReference type="ARBA" id="ARBA00022927"/>
    </source>
</evidence>
<dbReference type="RefSeq" id="XP_037143230.1">
    <property type="nucleotide sequence ID" value="XM_037287335.1"/>
</dbReference>
<keyword evidence="5 8" id="KW-0333">Golgi apparatus</keyword>
<dbReference type="PIRSF" id="PIRSF037094">
    <property type="entry name" value="AP1_complex_gamma"/>
    <property type="match status" value="1"/>
</dbReference>
<feature type="domain" description="Clathrin adaptor alpha/beta/gamma-adaptin appendage Ig-like subdomain" evidence="9">
    <location>
        <begin position="702"/>
        <end position="812"/>
    </location>
</feature>
<reference evidence="10 11" key="1">
    <citation type="submission" date="2020-07" db="EMBL/GenBank/DDBJ databases">
        <title>The yeast mating-type switching endonuclease HO is a domesticated member of an unorthodox homing genetic element family.</title>
        <authorList>
            <person name="Coughlan A.Y."/>
            <person name="Lombardi L."/>
            <person name="Braun-Galleani S."/>
            <person name="Martos A.R."/>
            <person name="Galeote V."/>
            <person name="Bigey F."/>
            <person name="Dequin S."/>
            <person name="Byrne K.P."/>
            <person name="Wolfe K.H."/>
        </authorList>
    </citation>
    <scope>NUCLEOTIDE SEQUENCE [LARGE SCALE GENOMIC DNA]</scope>
    <source>
        <strain evidence="10 11">NRRL Y-6702</strain>
    </source>
</reference>
<evidence type="ECO:0000313" key="11">
    <source>
        <dbReference type="Proteomes" id="UP000509704"/>
    </source>
</evidence>
<dbReference type="InterPro" id="IPR013041">
    <property type="entry name" value="Clathrin_app_Ig-like_sf"/>
</dbReference>